<protein>
    <submittedName>
        <fullName evidence="1">Uncharacterized protein</fullName>
    </submittedName>
</protein>
<accession>A0ACB0Y284</accession>
<keyword evidence="2" id="KW-1185">Reference proteome</keyword>
<name>A0ACB0Y284_MELEN</name>
<proteinExistence type="predicted"/>
<organism evidence="1 2">
    <name type="scientific">Meloidogyne enterolobii</name>
    <name type="common">Root-knot nematode worm</name>
    <name type="synonym">Meloidogyne mayaguensis</name>
    <dbReference type="NCBI Taxonomy" id="390850"/>
    <lineage>
        <taxon>Eukaryota</taxon>
        <taxon>Metazoa</taxon>
        <taxon>Ecdysozoa</taxon>
        <taxon>Nematoda</taxon>
        <taxon>Chromadorea</taxon>
        <taxon>Rhabditida</taxon>
        <taxon>Tylenchina</taxon>
        <taxon>Tylenchomorpha</taxon>
        <taxon>Tylenchoidea</taxon>
        <taxon>Meloidogynidae</taxon>
        <taxon>Meloidogyninae</taxon>
        <taxon>Meloidogyne</taxon>
    </lineage>
</organism>
<dbReference type="EMBL" id="CAVMJV010000005">
    <property type="protein sequence ID" value="CAK5029062.1"/>
    <property type="molecule type" value="Genomic_DNA"/>
</dbReference>
<sequence length="50" mass="6024">MCNPRFVRNSGQVRAQCWRPEDPISHNYFYNLPLRRVINTVAIYENSSYF</sequence>
<reference evidence="1" key="1">
    <citation type="submission" date="2023-11" db="EMBL/GenBank/DDBJ databases">
        <authorList>
            <person name="Poullet M."/>
        </authorList>
    </citation>
    <scope>NUCLEOTIDE SEQUENCE</scope>
    <source>
        <strain evidence="1">E1834</strain>
    </source>
</reference>
<gene>
    <name evidence="1" type="ORF">MENTE1834_LOCUS6799</name>
</gene>
<evidence type="ECO:0000313" key="2">
    <source>
        <dbReference type="Proteomes" id="UP001497535"/>
    </source>
</evidence>
<comment type="caution">
    <text evidence="1">The sequence shown here is derived from an EMBL/GenBank/DDBJ whole genome shotgun (WGS) entry which is preliminary data.</text>
</comment>
<dbReference type="Proteomes" id="UP001497535">
    <property type="component" value="Unassembled WGS sequence"/>
</dbReference>
<evidence type="ECO:0000313" key="1">
    <source>
        <dbReference type="EMBL" id="CAK5029062.1"/>
    </source>
</evidence>